<evidence type="ECO:0000256" key="9">
    <source>
        <dbReference type="ARBA" id="ARBA00022843"/>
    </source>
</evidence>
<comment type="subcellular location">
    <subcellularLocation>
        <location evidence="3">Cytoplasm</location>
    </subcellularLocation>
    <subcellularLocation>
        <location evidence="2">Endosome</location>
    </subcellularLocation>
    <subcellularLocation>
        <location evidence="1">Nucleus</location>
    </subcellularLocation>
</comment>
<keyword evidence="19" id="KW-1185">Reference proteome</keyword>
<dbReference type="Gene3D" id="4.10.365.10">
    <property type="entry name" value="p27"/>
    <property type="match status" value="1"/>
</dbReference>
<evidence type="ECO:0000256" key="16">
    <source>
        <dbReference type="SAM" id="MobiDB-lite"/>
    </source>
</evidence>
<reference evidence="18" key="1">
    <citation type="submission" date="2025-08" db="UniProtKB">
        <authorList>
            <consortium name="Ensembl"/>
        </authorList>
    </citation>
    <scope>IDENTIFICATION</scope>
</reference>
<evidence type="ECO:0000256" key="5">
    <source>
        <dbReference type="ARBA" id="ARBA00014547"/>
    </source>
</evidence>
<keyword evidence="12" id="KW-0131">Cell cycle</keyword>
<dbReference type="GO" id="GO:0005768">
    <property type="term" value="C:endosome"/>
    <property type="evidence" value="ECO:0007669"/>
    <property type="project" value="UniProtKB-SubCell"/>
</dbReference>
<dbReference type="InterPro" id="IPR044898">
    <property type="entry name" value="CDI_dom_sf"/>
</dbReference>
<dbReference type="InterPro" id="IPR003175">
    <property type="entry name" value="CDI_dom"/>
</dbReference>
<keyword evidence="7" id="KW-0597">Phosphoprotein</keyword>
<keyword evidence="6" id="KW-0963">Cytoplasm</keyword>
<name>A0A8C5N0M6_9ANUR</name>
<evidence type="ECO:0000256" key="4">
    <source>
        <dbReference type="ARBA" id="ARBA00006726"/>
    </source>
</evidence>
<evidence type="ECO:0000256" key="10">
    <source>
        <dbReference type="ARBA" id="ARBA00023013"/>
    </source>
</evidence>
<evidence type="ECO:0000256" key="2">
    <source>
        <dbReference type="ARBA" id="ARBA00004177"/>
    </source>
</evidence>
<feature type="region of interest" description="Disordered" evidence="16">
    <location>
        <begin position="1"/>
        <end position="41"/>
    </location>
</feature>
<evidence type="ECO:0000256" key="15">
    <source>
        <dbReference type="ARBA" id="ARBA00045727"/>
    </source>
</evidence>
<comment type="similarity">
    <text evidence="4">Belongs to the CDI family.</text>
</comment>
<keyword evidence="10" id="KW-0649">Protein kinase inhibitor</keyword>
<evidence type="ECO:0000256" key="8">
    <source>
        <dbReference type="ARBA" id="ARBA00022753"/>
    </source>
</evidence>
<evidence type="ECO:0000313" key="19">
    <source>
        <dbReference type="Proteomes" id="UP000694569"/>
    </source>
</evidence>
<dbReference type="PANTHER" id="PTHR10265">
    <property type="entry name" value="CYCLIN-DEPENDENT KINASE INHIBITOR 1"/>
    <property type="match status" value="1"/>
</dbReference>
<dbReference type="Ensembl" id="ENSLLET00000022729.1">
    <property type="protein sequence ID" value="ENSLLEP00000021881.1"/>
    <property type="gene ID" value="ENSLLEG00000013880.1"/>
</dbReference>
<reference evidence="18" key="2">
    <citation type="submission" date="2025-09" db="UniProtKB">
        <authorList>
            <consortium name="Ensembl"/>
        </authorList>
    </citation>
    <scope>IDENTIFICATION</scope>
</reference>
<keyword evidence="11" id="KW-0539">Nucleus</keyword>
<dbReference type="GO" id="GO:0000082">
    <property type="term" value="P:G1/S transition of mitotic cell cycle"/>
    <property type="evidence" value="ECO:0007669"/>
    <property type="project" value="TreeGrafter"/>
</dbReference>
<evidence type="ECO:0000256" key="14">
    <source>
        <dbReference type="ARBA" id="ARBA00031925"/>
    </source>
</evidence>
<evidence type="ECO:0000256" key="13">
    <source>
        <dbReference type="ARBA" id="ARBA00031903"/>
    </source>
</evidence>
<dbReference type="PANTHER" id="PTHR10265:SF9">
    <property type="entry name" value="CYCLIN-DEPENDENT KINASE INHIBITOR 1B"/>
    <property type="match status" value="1"/>
</dbReference>
<evidence type="ECO:0000256" key="3">
    <source>
        <dbReference type="ARBA" id="ARBA00004496"/>
    </source>
</evidence>
<accession>A0A8C5N0M6</accession>
<dbReference type="GO" id="GO:0008285">
    <property type="term" value="P:negative regulation of cell population proliferation"/>
    <property type="evidence" value="ECO:0007669"/>
    <property type="project" value="TreeGrafter"/>
</dbReference>
<feature type="region of interest" description="Disordered" evidence="16">
    <location>
        <begin position="56"/>
        <end position="164"/>
    </location>
</feature>
<evidence type="ECO:0000259" key="17">
    <source>
        <dbReference type="Pfam" id="PF02234"/>
    </source>
</evidence>
<feature type="compositionally biased region" description="Low complexity" evidence="16">
    <location>
        <begin position="1"/>
        <end position="13"/>
    </location>
</feature>
<dbReference type="GO" id="GO:0005634">
    <property type="term" value="C:nucleus"/>
    <property type="evidence" value="ECO:0007669"/>
    <property type="project" value="UniProtKB-SubCell"/>
</dbReference>
<dbReference type="OrthoDB" id="6373236at2759"/>
<evidence type="ECO:0000256" key="7">
    <source>
        <dbReference type="ARBA" id="ARBA00022553"/>
    </source>
</evidence>
<keyword evidence="8" id="KW-0967">Endosome</keyword>
<dbReference type="GO" id="GO:0045930">
    <property type="term" value="P:negative regulation of mitotic cell cycle"/>
    <property type="evidence" value="ECO:0007669"/>
    <property type="project" value="TreeGrafter"/>
</dbReference>
<evidence type="ECO:0000313" key="18">
    <source>
        <dbReference type="Ensembl" id="ENSLLEP00000021881.1"/>
    </source>
</evidence>
<evidence type="ECO:0000256" key="1">
    <source>
        <dbReference type="ARBA" id="ARBA00004123"/>
    </source>
</evidence>
<dbReference type="Pfam" id="PF02234">
    <property type="entry name" value="CDI"/>
    <property type="match status" value="1"/>
</dbReference>
<keyword evidence="9" id="KW-0832">Ubl conjugation</keyword>
<sequence>MSGVSLSPGSPGVERVSRAPGSPRAPTRRRLFGAMDHENLSRDLDRCRRELEGEQQQRWNFDFANDRPLNGPFEWEPAGPDTPEFYRREPHPRPVKRSKLPREPQAKPGPEEQLDSQGRKRSGEAMDSSSPTLKRSNRIEAGETTDSRVVPSPEQTPQKKKPST</sequence>
<proteinExistence type="inferred from homology"/>
<evidence type="ECO:0000256" key="6">
    <source>
        <dbReference type="ARBA" id="ARBA00022490"/>
    </source>
</evidence>
<dbReference type="AlphaFoldDB" id="A0A8C5N0M6"/>
<dbReference type="GO" id="GO:0004861">
    <property type="term" value="F:cyclin-dependent protein serine/threonine kinase inhibitor activity"/>
    <property type="evidence" value="ECO:0007669"/>
    <property type="project" value="InterPro"/>
</dbReference>
<dbReference type="GeneTree" id="ENSGT01010000229132"/>
<evidence type="ECO:0000256" key="11">
    <source>
        <dbReference type="ARBA" id="ARBA00023242"/>
    </source>
</evidence>
<protein>
    <recommendedName>
        <fullName evidence="5">Cyclin-dependent kinase inhibitor 1B</fullName>
    </recommendedName>
    <alternativeName>
        <fullName evidence="14">Cyclin-dependent kinase inhibitor p27</fullName>
    </alternativeName>
    <alternativeName>
        <fullName evidence="13">p27Kip1</fullName>
    </alternativeName>
</protein>
<organism evidence="18 19">
    <name type="scientific">Leptobrachium leishanense</name>
    <name type="common">Leishan spiny toad</name>
    <dbReference type="NCBI Taxonomy" id="445787"/>
    <lineage>
        <taxon>Eukaryota</taxon>
        <taxon>Metazoa</taxon>
        <taxon>Chordata</taxon>
        <taxon>Craniata</taxon>
        <taxon>Vertebrata</taxon>
        <taxon>Euteleostomi</taxon>
        <taxon>Amphibia</taxon>
        <taxon>Batrachia</taxon>
        <taxon>Anura</taxon>
        <taxon>Pelobatoidea</taxon>
        <taxon>Megophryidae</taxon>
        <taxon>Leptobrachium</taxon>
    </lineage>
</organism>
<evidence type="ECO:0000256" key="12">
    <source>
        <dbReference type="ARBA" id="ARBA00023306"/>
    </source>
</evidence>
<comment type="function">
    <text evidence="15">Important regulator of cell cycle progression. Inhibits the kinase activity of CDK2 bound to cyclin A, but has little inhibitory activity on CDK2 bound to SPDYA. Involved in G1 arrest. Potent inhibitor of cyclin E- and cyclin A-CDK2 complexes. Forms a complex with cyclin type D-CDK4 complexes and is involved in the assembly, stability, and modulation of CCND1-CDK4 complex activation. Acts either as an inhibitor or an activator of cyclin type D-CDK4 complexes depending on its phosphorylation state and/or stoichometry.</text>
</comment>
<dbReference type="GO" id="GO:0051087">
    <property type="term" value="F:protein-folding chaperone binding"/>
    <property type="evidence" value="ECO:0007669"/>
    <property type="project" value="TreeGrafter"/>
</dbReference>
<feature type="domain" description="Cyclin-dependent kinase inhibitor" evidence="17">
    <location>
        <begin position="31"/>
        <end position="77"/>
    </location>
</feature>
<dbReference type="Proteomes" id="UP000694569">
    <property type="component" value="Unplaced"/>
</dbReference>